<dbReference type="EMBL" id="LCBL01000003">
    <property type="protein sequence ID" value="KKS08980.1"/>
    <property type="molecule type" value="Genomic_DNA"/>
</dbReference>
<sequence>MRDNRWLELKLQDIWNRYFLDIEKLNDVKIRFGRKARTRLGSIKKQDDGSTLITINSLLKIGEVPEFVIQGTIAHELVHYAHGFSSPHLKRFDHPHKGGVVGKEMATRGLEDILILQKRWLKENWKNFLDSHHPRVATKRKVRRKKIKRYAFLLKR</sequence>
<evidence type="ECO:0000313" key="1">
    <source>
        <dbReference type="EMBL" id="KKS08980.1"/>
    </source>
</evidence>
<protein>
    <recommendedName>
        <fullName evidence="3">SprT-like domain-containing protein</fullName>
    </recommendedName>
</protein>
<reference evidence="1 2" key="1">
    <citation type="journal article" date="2015" name="Nature">
        <title>rRNA introns, odd ribosomes, and small enigmatic genomes across a large radiation of phyla.</title>
        <authorList>
            <person name="Brown C.T."/>
            <person name="Hug L.A."/>
            <person name="Thomas B.C."/>
            <person name="Sharon I."/>
            <person name="Castelle C.J."/>
            <person name="Singh A."/>
            <person name="Wilkins M.J."/>
            <person name="Williams K.H."/>
            <person name="Banfield J.F."/>
        </authorList>
    </citation>
    <scope>NUCLEOTIDE SEQUENCE [LARGE SCALE GENOMIC DNA]</scope>
</reference>
<gene>
    <name evidence="1" type="ORF">UU65_C0003G0035</name>
</gene>
<evidence type="ECO:0000313" key="2">
    <source>
        <dbReference type="Proteomes" id="UP000033869"/>
    </source>
</evidence>
<comment type="caution">
    <text evidence="1">The sequence shown here is derived from an EMBL/GenBank/DDBJ whole genome shotgun (WGS) entry which is preliminary data.</text>
</comment>
<accession>A0A0G0W7P1</accession>
<proteinExistence type="predicted"/>
<name>A0A0G0W7P1_UNCC2</name>
<dbReference type="Proteomes" id="UP000033869">
    <property type="component" value="Unassembled WGS sequence"/>
</dbReference>
<evidence type="ECO:0008006" key="3">
    <source>
        <dbReference type="Google" id="ProtNLM"/>
    </source>
</evidence>
<organism evidence="1 2">
    <name type="scientific">candidate division CPR2 bacterium GW2011_GWC1_41_48</name>
    <dbReference type="NCBI Taxonomy" id="1618344"/>
    <lineage>
        <taxon>Bacteria</taxon>
        <taxon>Bacteria division CPR2</taxon>
    </lineage>
</organism>
<dbReference type="AlphaFoldDB" id="A0A0G0W7P1"/>